<comment type="caution">
    <text evidence="1">The sequence shown here is derived from an EMBL/GenBank/DDBJ whole genome shotgun (WGS) entry which is preliminary data.</text>
</comment>
<protein>
    <submittedName>
        <fullName evidence="1">Uncharacterized protein</fullName>
    </submittedName>
</protein>
<reference evidence="1" key="1">
    <citation type="submission" date="2020-05" db="EMBL/GenBank/DDBJ databases">
        <title>Large-scale comparative analyses of tick genomes elucidate their genetic diversity and vector capacities.</title>
        <authorList>
            <person name="Jia N."/>
            <person name="Wang J."/>
            <person name="Shi W."/>
            <person name="Du L."/>
            <person name="Sun Y."/>
            <person name="Zhan W."/>
            <person name="Jiang J."/>
            <person name="Wang Q."/>
            <person name="Zhang B."/>
            <person name="Ji P."/>
            <person name="Sakyi L.B."/>
            <person name="Cui X."/>
            <person name="Yuan T."/>
            <person name="Jiang B."/>
            <person name="Yang W."/>
            <person name="Lam T.T.-Y."/>
            <person name="Chang Q."/>
            <person name="Ding S."/>
            <person name="Wang X."/>
            <person name="Zhu J."/>
            <person name="Ruan X."/>
            <person name="Zhao L."/>
            <person name="Wei J."/>
            <person name="Que T."/>
            <person name="Du C."/>
            <person name="Cheng J."/>
            <person name="Dai P."/>
            <person name="Han X."/>
            <person name="Huang E."/>
            <person name="Gao Y."/>
            <person name="Liu J."/>
            <person name="Shao H."/>
            <person name="Ye R."/>
            <person name="Li L."/>
            <person name="Wei W."/>
            <person name="Wang X."/>
            <person name="Wang C."/>
            <person name="Yang T."/>
            <person name="Huo Q."/>
            <person name="Li W."/>
            <person name="Guo W."/>
            <person name="Chen H."/>
            <person name="Zhou L."/>
            <person name="Ni X."/>
            <person name="Tian J."/>
            <person name="Zhou Y."/>
            <person name="Sheng Y."/>
            <person name="Liu T."/>
            <person name="Pan Y."/>
            <person name="Xia L."/>
            <person name="Li J."/>
            <person name="Zhao F."/>
            <person name="Cao W."/>
        </authorList>
    </citation>
    <scope>NUCLEOTIDE SEQUENCE</scope>
    <source>
        <strain evidence="1">Hyas-2018</strain>
    </source>
</reference>
<evidence type="ECO:0000313" key="1">
    <source>
        <dbReference type="EMBL" id="KAH6935072.1"/>
    </source>
</evidence>
<name>A0ACB7SIV6_HYAAI</name>
<proteinExistence type="predicted"/>
<organism evidence="1 2">
    <name type="scientific">Hyalomma asiaticum</name>
    <name type="common">Tick</name>
    <dbReference type="NCBI Taxonomy" id="266040"/>
    <lineage>
        <taxon>Eukaryota</taxon>
        <taxon>Metazoa</taxon>
        <taxon>Ecdysozoa</taxon>
        <taxon>Arthropoda</taxon>
        <taxon>Chelicerata</taxon>
        <taxon>Arachnida</taxon>
        <taxon>Acari</taxon>
        <taxon>Parasitiformes</taxon>
        <taxon>Ixodida</taxon>
        <taxon>Ixodoidea</taxon>
        <taxon>Ixodidae</taxon>
        <taxon>Hyalomminae</taxon>
        <taxon>Hyalomma</taxon>
    </lineage>
</organism>
<sequence>MMRLRKRQTLNLSSGEIKKRLAEDCRRKSDICGSGISRAPLRGSGRHNRRSNGVEAGTTRRKSSRRRSPHDLGSADLATWLRETRPSQARSSRALRSSRRTAQSRTVETKATATSAFLRCFPGVLRTTRTLAASPFGTVCRRFGARVSKEIKRKKVGRAVAAAIELEMRIAFVYFPVTVCPILLLLSARQSILALMSHMENSTARSLYENWFGTT</sequence>
<dbReference type="EMBL" id="CM023483">
    <property type="protein sequence ID" value="KAH6935072.1"/>
    <property type="molecule type" value="Genomic_DNA"/>
</dbReference>
<keyword evidence="2" id="KW-1185">Reference proteome</keyword>
<gene>
    <name evidence="1" type="ORF">HPB50_003318</name>
</gene>
<evidence type="ECO:0000313" key="2">
    <source>
        <dbReference type="Proteomes" id="UP000821845"/>
    </source>
</evidence>
<dbReference type="Proteomes" id="UP000821845">
    <property type="component" value="Chromosome 3"/>
</dbReference>
<accession>A0ACB7SIV6</accession>